<evidence type="ECO:0000256" key="6">
    <source>
        <dbReference type="ARBA" id="ARBA00023242"/>
    </source>
</evidence>
<dbReference type="SUPFAM" id="SSF48371">
    <property type="entry name" value="ARM repeat"/>
    <property type="match status" value="2"/>
</dbReference>
<dbReference type="InterPro" id="IPR024613">
    <property type="entry name" value="Huntingtin_N_HEAT_rpt-2"/>
</dbReference>
<dbReference type="InterPro" id="IPR000091">
    <property type="entry name" value="Huntingtin"/>
</dbReference>
<comment type="similarity">
    <text evidence="4">Belongs to the huntingtin family.</text>
</comment>
<dbReference type="PRINTS" id="PR00375">
    <property type="entry name" value="HUNTINGTIN"/>
</dbReference>
<dbReference type="InterPro" id="IPR016024">
    <property type="entry name" value="ARM-type_fold"/>
</dbReference>
<evidence type="ECO:0000313" key="7">
    <source>
        <dbReference type="EMBL" id="KAF7490434.1"/>
    </source>
</evidence>
<proteinExistence type="inferred from homology"/>
<evidence type="ECO:0000313" key="8">
    <source>
        <dbReference type="EnsemblMetazoa" id="KAF7490434.1"/>
    </source>
</evidence>
<dbReference type="Proteomes" id="UP000070412">
    <property type="component" value="Unassembled WGS sequence"/>
</dbReference>
<dbReference type="Gene3D" id="1.25.10.10">
    <property type="entry name" value="Leucine-rich Repeat Variant"/>
    <property type="match status" value="1"/>
</dbReference>
<name>A0A834R3Z9_SARSC</name>
<organism evidence="7">
    <name type="scientific">Sarcoptes scabiei</name>
    <name type="common">Itch mite</name>
    <name type="synonym">Acarus scabiei</name>
    <dbReference type="NCBI Taxonomy" id="52283"/>
    <lineage>
        <taxon>Eukaryota</taxon>
        <taxon>Metazoa</taxon>
        <taxon>Ecdysozoa</taxon>
        <taxon>Arthropoda</taxon>
        <taxon>Chelicerata</taxon>
        <taxon>Arachnida</taxon>
        <taxon>Acari</taxon>
        <taxon>Acariformes</taxon>
        <taxon>Sarcoptiformes</taxon>
        <taxon>Astigmata</taxon>
        <taxon>Psoroptidia</taxon>
        <taxon>Sarcoptoidea</taxon>
        <taxon>Sarcoptidae</taxon>
        <taxon>Sarcoptinae</taxon>
        <taxon>Sarcoptes</taxon>
    </lineage>
</organism>
<evidence type="ECO:0000256" key="2">
    <source>
        <dbReference type="ARBA" id="ARBA00004123"/>
    </source>
</evidence>
<dbReference type="EnsemblMetazoa" id="SSS_5085s_mrna">
    <property type="protein sequence ID" value="KAF7490434.1"/>
    <property type="gene ID" value="SSS_5085"/>
</dbReference>
<dbReference type="Pfam" id="PF20926">
    <property type="entry name" value="Htt_N-HEAT_1"/>
    <property type="match status" value="1"/>
</dbReference>
<sequence>MDRFKKTFDLLKSLIIYDPIGTGNNSHNARQDILNRKELIKRCDELIDLLLEINSSRNRYEINEFNTFLAQTIELLFHLYQKGDSDIRNAVCALFDRLTSNLIESHSNRLLAEYLKGITRASFNKALRIALKQFADICDRIRPNKLRVFTFLLFNSLPNIIADVNDELLQDSLHQSITKIFPKLAAYATETEISKLINAYLANFNRSSSNVRRFSAISIVILCENSQKPEFYFNYVFNRCLSLISTNEIETKEQYLVGLNIVLKHSLLKISKYLAKNDLETIDPILKNLAIYYRHSIATIKHSQNNILIGTNLEALTEFFDSMPTKTLMMFYNFCENIIENDRSASSTNQSPNLLLNVKNSTDEIRSNIENLSIDDLYEVEQFKQSRIFLSDSLNRHDSSNDADSINLVNSSIDDLSRIFFDQTSESDQKSFDERTDLDFKSENSLFIECPGSSFDSYSDYPIDDGNYSSIDFDKFNLGSLFSLEYAAKLISIKYLLKGVPGQLLMDDQVRVSIKSNSLLCLASIVSHGPQILFEEIQHPHQTQPIKDILLYLEHSDPNVRGHTAIIIGKYLQRISVYQASNDNFSSQDELVSESDKFEVNQMLDLLINLLNDQSAITLRHTIISFQYFFSQSFAFSKIRTEKIVKILENLVAFKNHRYWLIKTELLKLFVSLSFEHLKQIDSITTKSNKNRSKLTSIQCDRSMSNISILKLIIDDVLFRYLYDDDHRVRNVAISLLPQFVRNIYLNAYLFYDGSTSLLAFDSMQSKYSFRIKQPLYDGRSVSLKMFQNFIDENFSLNLISDETDLQRIRIETNLVYFVKKFFHKFQSEYDCRSNLKTTLENLLVLTKNFPPTEYLDGWMIDSANPNFDQSKLIEFLIELLSRNSWIANNLNCQNSLIELIINLLEAIFQAEASSNDPTRKMYLARLNRCTENFFYYLYKIIVIYCSINENDPKICVNFIGDLYVRTISSDFSRRNVAKFFETKDSSSSNLRKREASAYDPIFFRLYEIIRKNSHRRSNHCDQISFLNLTLSTFARTLEFITPSFIQTHLENILIYLRIIFYSNPSSITLITTRLMKIIFGINYRSMFILESERNQSNSPNKSDLSSRILSETETNYETIDPINFHNICFVIPYDKFNLVFNHHHQQQHQEHSQKKIDQIIGSNRDKLSTYASWIRKRIEEKHFLVMNSDIHYHGENDTKNEKLIQLKKFITTKIQCFEPLVIQSMKHYIQTNDTEHQSIVLDLLVQLIQFHINYSSLDSGNVFISFILKQFEYFENVIDSSGFENLIKHIFLFLNLVSRQMVSTPKIIQLCDNLIANGHQRLAINGLKIIIDYLFYSTLDSRKPLNFPDQVESDVQIETQREVILAYCFKLINHKETFDLLILILNFFKINDQNRWREVSQTIINFLNSKMKQNLIQINSIEFFNSIDSLIFSLSSDSFQIETDFFEMIFNEFYTFNFSSLGQFQLWLPKMLIYLRLIFNNLNETNLLSNIDRIKTKIKLINLNPNESADCFDQINAESIFANFLLNLLQKIMLKLENDFFAIEFVVSGLNGSFFDPEESESLVYFLRYYQLILASVFQSGFNLKLTNAAMSIIKQHSNQFSLNNEIFELRTVNGIFLKISQFYPTLLIGWLNFLYILNYDKLPRILSMCIEKFRSDKCTASNINAEIIKRSSLILLCDFLSENLDNAEFISYVIVKNLAEIVENCFETPIKEFINSIHRNSVSSGLFLQSISLRSEELLKNPIVANKILFCLKRTHQIHSKALIMFLLENYLCNPNLMIYYKCCKKAESILNDRFLSCYNLKQSRTSLSMASKETMLSGIPTKTKSLFSSSDLNNLLRILKQTSYSRLFFTITMVKNHCFNRKIVMKIEENNDAGDSIDDGERMKENLNDTVNDPLRIKRSKLPEVDKSWLMIMIKNQMSQTQTRSEEKMALNLMKDLSNQDLIDLMMEREFSIENFGLILRLTFDRENFESKSLVTSSSLQGPVSIMKIYSNFIKLLSDQYPFYQKLRFDRVPLVDEDIKLLNAENYRSEIDLFMNFLPSFNYFLINLSRLWSNIEQESPSLLTDEDIVVLIIIYCTFNYRFQNEQNYHNLLDVLVMIVNSFEDCDRSLSNNPNLNQSRLFRSLLKPENNHLQLICIDSLYYIYREISNGSLHPIIIFSIPCVKQNIVNMNLTIAAEKLVQMFHSLEIETFGTNQNPMNKIERSIPLLEICLKRLVLRFSHSPLFNSIIYIPHCLFDVKNENIWHKMIPFEKNPLEQNSKLNLNLPIVPANLLCQIETFREFMFRVTNLGFDSKRKFEEIWMTLLGVMSECFSNIIERISSEDLNENLILTKSAIITITNLLYNSNRIHSTEIRRTKSKFEFQSNNFESIRKIIDQHCDEYDSTCEIYNRNILNRSFMYESKPIRLLANEDGKNLNDNSIRMVEIEKNLNSCEEDYIDQYSCIQFLIDFYHQQTRCCIENNNLYFPVFTEIAKSCLVISNLFVERGQFRAVFELFIELDRIAEIYEDEILNQTLCTGFCKLSKLFLASSKSSMHSQDPLSHRFDLNEEITINDDLIIQKHRKMGIEKNFKEFFLPTRIHAIEAIEFLFEYNSIKSKDLQPLLDYLIKHFNTEHVIPSSYSKEYMERMINISLIIVNSYCDMISINDCGEKIIKGLLNLFAKNTNYRIIKALNRCFEELLINKKLSNEETNSLRNLAMRKINTTTNRSITIKMLNLLVCCTYHLGSTNFEPETNYDDNNELFKTMEKLSLLLEPLKWCNSFEAECICQVYGPFLSDFFPAQDILNRCIGEFLSKQQNHRKYLIEILFYIYYKLMKNDCQHSVIAEDWAVSSLSSFTQLIPISHSLWALTCFLICATQNQLIRSCHYYFQNRFGKFNDQDKFAFFTICLNFYDELKLMENRKSFMKTLEKAACQPGSPYHEILQYLIDNNR</sequence>
<comment type="function">
    <text evidence="1">May play a role in microtubule-mediated transport or vesicle function.</text>
</comment>
<keyword evidence="5" id="KW-0963">Cytoplasm</keyword>
<dbReference type="InterPro" id="IPR048411">
    <property type="entry name" value="Htt_N_HEAT_rpt-1"/>
</dbReference>
<evidence type="ECO:0000256" key="4">
    <source>
        <dbReference type="ARBA" id="ARBA00007153"/>
    </source>
</evidence>
<dbReference type="EMBL" id="WVUK01000062">
    <property type="protein sequence ID" value="KAF7490434.1"/>
    <property type="molecule type" value="Genomic_DNA"/>
</dbReference>
<dbReference type="InterPro" id="IPR048413">
    <property type="entry name" value="Htt_C-HEAT_rpt"/>
</dbReference>
<dbReference type="PANTHER" id="PTHR10170:SF10">
    <property type="entry name" value="HUNTINGTIN"/>
    <property type="match status" value="1"/>
</dbReference>
<dbReference type="Pfam" id="PF20927">
    <property type="entry name" value="Htt_C-HEAT"/>
    <property type="match status" value="3"/>
</dbReference>
<reference evidence="7" key="2">
    <citation type="submission" date="2020-01" db="EMBL/GenBank/DDBJ databases">
        <authorList>
            <person name="Korhonen P.K.K."/>
            <person name="Guangxu M.G."/>
            <person name="Wang T.W."/>
            <person name="Stroehlein A.J.S."/>
            <person name="Young N.D."/>
            <person name="Ang C.-S.A."/>
            <person name="Fernando D.W.F."/>
            <person name="Lu H.L."/>
            <person name="Taylor S.T."/>
            <person name="Ehtesham M.E.M."/>
            <person name="Najaraj S.H.N."/>
            <person name="Harsha G.H.G."/>
            <person name="Madugundu A.M."/>
            <person name="Renuse S.R."/>
            <person name="Holt D.H."/>
            <person name="Pandey A.P."/>
            <person name="Papenfuss A.P."/>
            <person name="Gasser R.B.G."/>
            <person name="Fischer K.F."/>
        </authorList>
    </citation>
    <scope>NUCLEOTIDE SEQUENCE</scope>
    <source>
        <strain evidence="7">SSS_KF_BRIS2020</strain>
    </source>
</reference>
<dbReference type="GO" id="GO:0005634">
    <property type="term" value="C:nucleus"/>
    <property type="evidence" value="ECO:0007669"/>
    <property type="project" value="UniProtKB-SubCell"/>
</dbReference>
<dbReference type="Pfam" id="PF12372">
    <property type="entry name" value="Htt_N-HEAT"/>
    <property type="match status" value="1"/>
</dbReference>
<accession>A0A834R3Z9</accession>
<dbReference type="InterPro" id="IPR011989">
    <property type="entry name" value="ARM-like"/>
</dbReference>
<evidence type="ECO:0000256" key="3">
    <source>
        <dbReference type="ARBA" id="ARBA00004496"/>
    </source>
</evidence>
<dbReference type="InterPro" id="IPR028426">
    <property type="entry name" value="Huntingtin_fam"/>
</dbReference>
<evidence type="ECO:0000313" key="9">
    <source>
        <dbReference type="Proteomes" id="UP000070412"/>
    </source>
</evidence>
<dbReference type="Pfam" id="PF20925">
    <property type="entry name" value="Htt_bridge"/>
    <property type="match status" value="1"/>
</dbReference>
<dbReference type="GO" id="GO:0005737">
    <property type="term" value="C:cytoplasm"/>
    <property type="evidence" value="ECO:0007669"/>
    <property type="project" value="UniProtKB-SubCell"/>
</dbReference>
<reference evidence="8" key="3">
    <citation type="submission" date="2022-06" db="UniProtKB">
        <authorList>
            <consortium name="EnsemblMetazoa"/>
        </authorList>
    </citation>
    <scope>IDENTIFICATION</scope>
</reference>
<dbReference type="InterPro" id="IPR048412">
    <property type="entry name" value="Htt_bridge"/>
</dbReference>
<dbReference type="OrthoDB" id="6515172at2759"/>
<gene>
    <name evidence="7" type="ORF">SSS_5085</name>
</gene>
<evidence type="ECO:0000256" key="5">
    <source>
        <dbReference type="ARBA" id="ARBA00022490"/>
    </source>
</evidence>
<reference evidence="9" key="1">
    <citation type="journal article" date="2020" name="PLoS Negl. Trop. Dis.">
        <title>High-quality nuclear genome for Sarcoptes scabiei-A critical resource for a neglected parasite.</title>
        <authorList>
            <person name="Korhonen P.K."/>
            <person name="Gasser R.B."/>
            <person name="Ma G."/>
            <person name="Wang T."/>
            <person name="Stroehlein A.J."/>
            <person name="Young N.D."/>
            <person name="Ang C.S."/>
            <person name="Fernando D.D."/>
            <person name="Lu H.C."/>
            <person name="Taylor S."/>
            <person name="Reynolds S.L."/>
            <person name="Mofiz E."/>
            <person name="Najaraj S.H."/>
            <person name="Gowda H."/>
            <person name="Madugundu A."/>
            <person name="Renuse S."/>
            <person name="Holt D."/>
            <person name="Pandey A."/>
            <person name="Papenfuss A.T."/>
            <person name="Fischer K."/>
        </authorList>
    </citation>
    <scope>NUCLEOTIDE SEQUENCE [LARGE SCALE GENOMIC DNA]</scope>
</reference>
<keyword evidence="9" id="KW-1185">Reference proteome</keyword>
<keyword evidence="6" id="KW-0539">Nucleus</keyword>
<comment type="subcellular location">
    <subcellularLocation>
        <location evidence="3">Cytoplasm</location>
    </subcellularLocation>
    <subcellularLocation>
        <location evidence="2">Nucleus</location>
    </subcellularLocation>
</comment>
<protein>
    <submittedName>
        <fullName evidence="7">Huntingtin</fullName>
    </submittedName>
</protein>
<dbReference type="PANTHER" id="PTHR10170">
    <property type="entry name" value="HUNTINGTON DISEASE PROTEIN"/>
    <property type="match status" value="1"/>
</dbReference>
<evidence type="ECO:0000256" key="1">
    <source>
        <dbReference type="ARBA" id="ARBA00002907"/>
    </source>
</evidence>